<dbReference type="OrthoDB" id="10263533at2759"/>
<feature type="transmembrane region" description="Helical" evidence="1">
    <location>
        <begin position="317"/>
        <end position="332"/>
    </location>
</feature>
<dbReference type="VEuPathDB" id="TrichDB:TRFO_21379"/>
<reference evidence="2" key="1">
    <citation type="submission" date="2016-10" db="EMBL/GenBank/DDBJ databases">
        <authorList>
            <person name="Benchimol M."/>
            <person name="Almeida L.G."/>
            <person name="Vasconcelos A.T."/>
            <person name="Perreira-Neves A."/>
            <person name="Rosa I.A."/>
            <person name="Tasca T."/>
            <person name="Bogo M.R."/>
            <person name="de Souza W."/>
        </authorList>
    </citation>
    <scope>NUCLEOTIDE SEQUENCE [LARGE SCALE GENOMIC DNA]</scope>
    <source>
        <strain evidence="2">K</strain>
    </source>
</reference>
<keyword evidence="1" id="KW-1133">Transmembrane helix</keyword>
<feature type="transmembrane region" description="Helical" evidence="1">
    <location>
        <begin position="56"/>
        <end position="78"/>
    </location>
</feature>
<feature type="transmembrane region" description="Helical" evidence="1">
    <location>
        <begin position="182"/>
        <end position="201"/>
    </location>
</feature>
<accession>A0A1J4KIM1</accession>
<keyword evidence="1" id="KW-0472">Membrane</keyword>
<dbReference type="EMBL" id="MLAK01000633">
    <property type="protein sequence ID" value="OHT09660.1"/>
    <property type="molecule type" value="Genomic_DNA"/>
</dbReference>
<gene>
    <name evidence="2" type="ORF">TRFO_21379</name>
</gene>
<feature type="transmembrane region" description="Helical" evidence="1">
    <location>
        <begin position="268"/>
        <end position="290"/>
    </location>
</feature>
<comment type="caution">
    <text evidence="2">The sequence shown here is derived from an EMBL/GenBank/DDBJ whole genome shotgun (WGS) entry which is preliminary data.</text>
</comment>
<keyword evidence="3" id="KW-1185">Reference proteome</keyword>
<dbReference type="Proteomes" id="UP000179807">
    <property type="component" value="Unassembled WGS sequence"/>
</dbReference>
<feature type="transmembrane region" description="Helical" evidence="1">
    <location>
        <begin position="344"/>
        <end position="363"/>
    </location>
</feature>
<name>A0A1J4KIM1_9EUKA</name>
<dbReference type="GeneID" id="94836636"/>
<dbReference type="AlphaFoldDB" id="A0A1J4KIM1"/>
<feature type="transmembrane region" description="Helical" evidence="1">
    <location>
        <begin position="473"/>
        <end position="494"/>
    </location>
</feature>
<feature type="transmembrane region" description="Helical" evidence="1">
    <location>
        <begin position="29"/>
        <end position="49"/>
    </location>
</feature>
<keyword evidence="1" id="KW-0812">Transmembrane</keyword>
<feature type="transmembrane region" description="Helical" evidence="1">
    <location>
        <begin position="416"/>
        <end position="433"/>
    </location>
</feature>
<feature type="transmembrane region" description="Helical" evidence="1">
    <location>
        <begin position="445"/>
        <end position="466"/>
    </location>
</feature>
<evidence type="ECO:0000256" key="1">
    <source>
        <dbReference type="SAM" id="Phobius"/>
    </source>
</evidence>
<dbReference type="RefSeq" id="XP_068362796.1">
    <property type="nucleotide sequence ID" value="XM_068501932.1"/>
</dbReference>
<proteinExistence type="predicted"/>
<feature type="transmembrane region" description="Helical" evidence="1">
    <location>
        <begin position="390"/>
        <end position="409"/>
    </location>
</feature>
<sequence>MLFLLIILQSVWFGYEIIGALAPTKWDHLMVLSCGIPFGFTVISWLFLFIRLLVPINLYVGVFVIIILILLNTFLHAVCYRNRYSRTYGTEFKIMSLLSYVLFVILIDKSILKDGIGSSGTVFSDIPFHLGLITSFSYGANSENLTMLTPFYYGEKLAYPIIPDFFSSILVSAGYASLRFSIAIPTLLLLMSTVYCVHFLALQFSGHQYVSELAVFCFLFASGVGWKWFFISDCRNDFNVNFSHCFCRDRHTFWIHPLIHFLLPQRSALFSIPISISILSLLIMGVDFYLKDNKIVFLAGILMGLLPLLSAHSYIGVGEYAIFLCLLNFPFFQPSKWVKTIKYWSIYGFTALFLSIPQVLWLLRVPRKGFMTFESIVTETFPSSLYIAQLWWESLGSFVFIALFGVFILMGKRQIWCYLPSIGVFIVSNFIRYQPGAMDNNKVFFAGWYPIACAAVSHFIVCLIHNGHKYRRFLLVVVSLVIFSFSFGSVVTIFKAIKYNFPLFTRDEMSMGEWIMKNTRKDTVVMGSGWHSSSPMSIGGRVITMGYGGWVWTHGLSYEKRVEMMDNLVQNRENVSLFDEFNIQYIVSKPDDRQRNFEFPEVDDSSHWLQLMNIGSAKLYRIVRD</sequence>
<feature type="transmembrane region" description="Helical" evidence="1">
    <location>
        <begin position="90"/>
        <end position="107"/>
    </location>
</feature>
<organism evidence="2 3">
    <name type="scientific">Tritrichomonas foetus</name>
    <dbReference type="NCBI Taxonomy" id="1144522"/>
    <lineage>
        <taxon>Eukaryota</taxon>
        <taxon>Metamonada</taxon>
        <taxon>Parabasalia</taxon>
        <taxon>Tritrichomonadida</taxon>
        <taxon>Tritrichomonadidae</taxon>
        <taxon>Tritrichomonas</taxon>
    </lineage>
</organism>
<protein>
    <submittedName>
        <fullName evidence="2">Uncharacterized protein</fullName>
    </submittedName>
</protein>
<evidence type="ECO:0000313" key="3">
    <source>
        <dbReference type="Proteomes" id="UP000179807"/>
    </source>
</evidence>
<evidence type="ECO:0000313" key="2">
    <source>
        <dbReference type="EMBL" id="OHT09660.1"/>
    </source>
</evidence>
<feature type="transmembrane region" description="Helical" evidence="1">
    <location>
        <begin position="213"/>
        <end position="231"/>
    </location>
</feature>